<name>A0A0S4KK15_BODSA</name>
<feature type="compositionally biased region" description="Gly residues" evidence="2">
    <location>
        <begin position="801"/>
        <end position="821"/>
    </location>
</feature>
<keyword evidence="4" id="KW-1185">Reference proteome</keyword>
<dbReference type="EMBL" id="CYKH01001608">
    <property type="protein sequence ID" value="CUI14743.1"/>
    <property type="molecule type" value="Genomic_DNA"/>
</dbReference>
<evidence type="ECO:0000313" key="4">
    <source>
        <dbReference type="Proteomes" id="UP000051952"/>
    </source>
</evidence>
<keyword evidence="1" id="KW-0175">Coiled coil</keyword>
<feature type="region of interest" description="Disordered" evidence="2">
    <location>
        <begin position="777"/>
        <end position="821"/>
    </location>
</feature>
<gene>
    <name evidence="3" type="ORF">BSAL_13275</name>
</gene>
<feature type="region of interest" description="Disordered" evidence="2">
    <location>
        <begin position="675"/>
        <end position="707"/>
    </location>
</feature>
<accession>A0A0S4KK15</accession>
<evidence type="ECO:0000256" key="2">
    <source>
        <dbReference type="SAM" id="MobiDB-lite"/>
    </source>
</evidence>
<feature type="compositionally biased region" description="Low complexity" evidence="2">
    <location>
        <begin position="675"/>
        <end position="702"/>
    </location>
</feature>
<dbReference type="VEuPathDB" id="TriTrypDB:BSAL_13275"/>
<dbReference type="AlphaFoldDB" id="A0A0S4KK15"/>
<feature type="coiled-coil region" evidence="1">
    <location>
        <begin position="129"/>
        <end position="163"/>
    </location>
</feature>
<feature type="region of interest" description="Disordered" evidence="2">
    <location>
        <begin position="373"/>
        <end position="412"/>
    </location>
</feature>
<sequence>MSAKNFNLQRKKMEDREIQTEATFHVSTFDIPKKLTDTASKQFEELKKLQSMIKSAMTEVGCSVYDLMAYKDVVMTIGSSLPDMPVNDLLLLSSKLFRRSSELGRLVGAFFNVVFAEDFVDEDFHFIELRMAQREISALNKRVEELEKEKHILQELYDELGKGSLDHAKAVEVLENRNDINELRSTGLEDQMAVLFQQLTQDLRTSTQQTLQQALDDVDIQEHLSSTRTQFVQSVDAVQSRLKFFQSLLLELQDDPIVTQDTTFRNKIKALDVHVLNIGNRFGAVREGLLSSSDELLKAIHDRRKALNFSVQHLKLSDLQAQKLRQARGTLHELRQRVTEVERTIQHSFPHGGLTRVERSGEIVSLISNVLSDPTSPTKLPPSSFTSLSAAQPTTTTTTTDHHSGGGGFSNDAADSLRKSKFNSNNVRHIIEQIQLLHEVVIRLTAYLDTEEEQKALLRTISLAAPTSGRPDVALEKQQLAQLTAKAFFPSAQALPQMIDSGRGGGPPQIAMRQSSIADVLTAVKSGGFERGRSDSVWGSGGQLGGGGGNGLSLVPSGGPSGGGSFAGPDSEGLRQLREDFTTRLNFIRDVYEDRISDLEARNDRMTKKLNVAQQELARVLKEEARKVDLADREATLRAKEAWATSREGTTTEVQPTRQTALQASREILHTQINFSEFSSDNESSRPQSSKTSGPSSPNSGSQAFISPQARLQVQRQNAERRHDSDKDLAVVFTATPHTKRGPIMKTDSMVMQQERNEQLIRAMRRLTGVEEFKQAAPVAASAPPIQRKMSRVGSGVSSAGSGGSVGAASGTGGLNGSVDP</sequence>
<reference evidence="4" key="1">
    <citation type="submission" date="2015-09" db="EMBL/GenBank/DDBJ databases">
        <authorList>
            <consortium name="Pathogen Informatics"/>
        </authorList>
    </citation>
    <scope>NUCLEOTIDE SEQUENCE [LARGE SCALE GENOMIC DNA]</scope>
    <source>
        <strain evidence="4">Lake Konstanz</strain>
    </source>
</reference>
<evidence type="ECO:0000313" key="3">
    <source>
        <dbReference type="EMBL" id="CUI14743.1"/>
    </source>
</evidence>
<organism evidence="3 4">
    <name type="scientific">Bodo saltans</name>
    <name type="common">Flagellated protozoan</name>
    <dbReference type="NCBI Taxonomy" id="75058"/>
    <lineage>
        <taxon>Eukaryota</taxon>
        <taxon>Discoba</taxon>
        <taxon>Euglenozoa</taxon>
        <taxon>Kinetoplastea</taxon>
        <taxon>Metakinetoplastina</taxon>
        <taxon>Eubodonida</taxon>
        <taxon>Bodonidae</taxon>
        <taxon>Bodo</taxon>
    </lineage>
</organism>
<proteinExistence type="predicted"/>
<feature type="coiled-coil region" evidence="1">
    <location>
        <begin position="589"/>
        <end position="623"/>
    </location>
</feature>
<protein>
    <submittedName>
        <fullName evidence="3">Uncharacterized protein</fullName>
    </submittedName>
</protein>
<dbReference type="OrthoDB" id="277958at2759"/>
<dbReference type="Proteomes" id="UP000051952">
    <property type="component" value="Unassembled WGS sequence"/>
</dbReference>
<feature type="compositionally biased region" description="Polar residues" evidence="2">
    <location>
        <begin position="373"/>
        <end position="393"/>
    </location>
</feature>
<evidence type="ECO:0000256" key="1">
    <source>
        <dbReference type="SAM" id="Coils"/>
    </source>
</evidence>